<name>A0ABS8WIE2_9GAMM</name>
<organism evidence="1 2">
    <name type="scientific">Motilimonas cestriensis</name>
    <dbReference type="NCBI Taxonomy" id="2742685"/>
    <lineage>
        <taxon>Bacteria</taxon>
        <taxon>Pseudomonadati</taxon>
        <taxon>Pseudomonadota</taxon>
        <taxon>Gammaproteobacteria</taxon>
        <taxon>Alteromonadales</taxon>
        <taxon>Alteromonadales genera incertae sedis</taxon>
        <taxon>Motilimonas</taxon>
    </lineage>
</organism>
<protein>
    <recommendedName>
        <fullName evidence="3">Flagellar motor switch protein FliN-like C-terminal domain-containing protein</fullName>
    </recommendedName>
</protein>
<dbReference type="Proteomes" id="UP001201273">
    <property type="component" value="Unassembled WGS sequence"/>
</dbReference>
<evidence type="ECO:0008006" key="3">
    <source>
        <dbReference type="Google" id="ProtNLM"/>
    </source>
</evidence>
<accession>A0ABS8WIE2</accession>
<dbReference type="EMBL" id="JAIMJA010000033">
    <property type="protein sequence ID" value="MCE2597125.1"/>
    <property type="molecule type" value="Genomic_DNA"/>
</dbReference>
<gene>
    <name evidence="1" type="ORF">K6Y31_20330</name>
</gene>
<comment type="caution">
    <text evidence="1">The sequence shown here is derived from an EMBL/GenBank/DDBJ whole genome shotgun (WGS) entry which is preliminary data.</text>
</comment>
<evidence type="ECO:0000313" key="1">
    <source>
        <dbReference type="EMBL" id="MCE2597125.1"/>
    </source>
</evidence>
<proteinExistence type="predicted"/>
<dbReference type="RefSeq" id="WP_233054867.1">
    <property type="nucleotide sequence ID" value="NZ_JAIMJA010000033.1"/>
</dbReference>
<keyword evidence="2" id="KW-1185">Reference proteome</keyword>
<reference evidence="1 2" key="1">
    <citation type="journal article" date="2022" name="Environ. Microbiol. Rep.">
        <title>Eco-phylogenetic analyses reveal divergent evolution of vitamin B12 metabolism in the marine bacterial family 'Psychromonadaceae'.</title>
        <authorList>
            <person name="Jin X."/>
            <person name="Yang Y."/>
            <person name="Cao H."/>
            <person name="Gao B."/>
            <person name="Zhao Z."/>
        </authorList>
    </citation>
    <scope>NUCLEOTIDE SEQUENCE [LARGE SCALE GENOMIC DNA]</scope>
    <source>
        <strain evidence="1 2">MKS20</strain>
    </source>
</reference>
<sequence length="238" mass="26639">MDNSIILAKDLYSERIESIIDDALSSFFKADSFTVNVTRDKLFSIEKCAGEYFDGKVFFSHNSLFESKLIKELFGEVVQSSNEYQSLVFHSVNVFFSDIFLNIFSNVTVNDKSSNDFRFYHVNIIFDDGSTVDVELEHSLVESYLYPLLFSVDKLSSNSSYIHSLINNEVVGFSIGMSGVTIPLKKLLDLSVGSVIKTDRLLQHGVSILYSNETIISKALLSKNVDGFKVTIGSINGK</sequence>
<evidence type="ECO:0000313" key="2">
    <source>
        <dbReference type="Proteomes" id="UP001201273"/>
    </source>
</evidence>